<feature type="chain" id="PRO_5046715915" evidence="2">
    <location>
        <begin position="25"/>
        <end position="222"/>
    </location>
</feature>
<dbReference type="Proteomes" id="UP001597463">
    <property type="component" value="Unassembled WGS sequence"/>
</dbReference>
<reference evidence="4" key="1">
    <citation type="journal article" date="2019" name="Int. J. Syst. Evol. Microbiol.">
        <title>The Global Catalogue of Microorganisms (GCM) 10K type strain sequencing project: providing services to taxonomists for standard genome sequencing and annotation.</title>
        <authorList>
            <consortium name="The Broad Institute Genomics Platform"/>
            <consortium name="The Broad Institute Genome Sequencing Center for Infectious Disease"/>
            <person name="Wu L."/>
            <person name="Ma J."/>
        </authorList>
    </citation>
    <scope>NUCLEOTIDE SEQUENCE [LARGE SCALE GENOMIC DNA]</scope>
    <source>
        <strain evidence="4">TISTR 1906</strain>
    </source>
</reference>
<proteinExistence type="predicted"/>
<dbReference type="RefSeq" id="WP_066475214.1">
    <property type="nucleotide sequence ID" value="NZ_BCNT01000004.1"/>
</dbReference>
<comment type="caution">
    <text evidence="3">The sequence shown here is derived from an EMBL/GenBank/DDBJ whole genome shotgun (WGS) entry which is preliminary data.</text>
</comment>
<evidence type="ECO:0000256" key="1">
    <source>
        <dbReference type="SAM" id="MobiDB-lite"/>
    </source>
</evidence>
<protein>
    <submittedName>
        <fullName evidence="3">DUF4124 domain-containing protein</fullName>
    </submittedName>
</protein>
<gene>
    <name evidence="3" type="ORF">ACFSW6_04755</name>
</gene>
<evidence type="ECO:0000313" key="3">
    <source>
        <dbReference type="EMBL" id="MFD2753383.1"/>
    </source>
</evidence>
<organism evidence="3 4">
    <name type="scientific">Comamonas terrae</name>
    <dbReference type="NCBI Taxonomy" id="673548"/>
    <lineage>
        <taxon>Bacteria</taxon>
        <taxon>Pseudomonadati</taxon>
        <taxon>Pseudomonadota</taxon>
        <taxon>Betaproteobacteria</taxon>
        <taxon>Burkholderiales</taxon>
        <taxon>Comamonadaceae</taxon>
        <taxon>Comamonas</taxon>
    </lineage>
</organism>
<dbReference type="PROSITE" id="PS51257">
    <property type="entry name" value="PROKAR_LIPOPROTEIN"/>
    <property type="match status" value="1"/>
</dbReference>
<feature type="signal peptide" evidence="2">
    <location>
        <begin position="1"/>
        <end position="24"/>
    </location>
</feature>
<dbReference type="EMBL" id="JBHUMV010000002">
    <property type="protein sequence ID" value="MFD2753383.1"/>
    <property type="molecule type" value="Genomic_DNA"/>
</dbReference>
<keyword evidence="4" id="KW-1185">Reference proteome</keyword>
<sequence>MKQALQAAIFVCVLGGLWAGAALAQPAPATGIYACTDAKGRRLTADRPIADCVDRDQRVLGTTGVELRRVGPTLTENERAEMDARRRQQLAEQQRLREERARDKALLLRYPEPAAHDAARAEALAQVDSVMAVAQQRLQELGARQKKLDTELEFYQNDPRKAPPGLRRQLQENTDSQQEQRRFLQHQAQERQRINQRFDAQLAELRRLWAGEAGAAAVTARE</sequence>
<evidence type="ECO:0000313" key="4">
    <source>
        <dbReference type="Proteomes" id="UP001597463"/>
    </source>
</evidence>
<evidence type="ECO:0000256" key="2">
    <source>
        <dbReference type="SAM" id="SignalP"/>
    </source>
</evidence>
<accession>A0ABW5UIC5</accession>
<feature type="region of interest" description="Disordered" evidence="1">
    <location>
        <begin position="156"/>
        <end position="182"/>
    </location>
</feature>
<keyword evidence="2" id="KW-0732">Signal</keyword>
<name>A0ABW5UIC5_9BURK</name>